<accession>A0A9D1GRQ1</accession>
<feature type="non-terminal residue" evidence="1">
    <location>
        <position position="93"/>
    </location>
</feature>
<protein>
    <submittedName>
        <fullName evidence="1">Uncharacterized protein</fullName>
    </submittedName>
</protein>
<sequence>MKKIVTILISFFVLIAMIIGIWQITKSFQADTTGTIKIELVDLEDTIVLQKTIPFEKGDTLPSLIEENFKNVVFENGMLMQIESFTTPTDWSY</sequence>
<comment type="caution">
    <text evidence="1">The sequence shown here is derived from an EMBL/GenBank/DDBJ whole genome shotgun (WGS) entry which is preliminary data.</text>
</comment>
<proteinExistence type="predicted"/>
<gene>
    <name evidence="1" type="ORF">IAD46_00720</name>
</gene>
<organism evidence="1 2">
    <name type="scientific">Candidatus Pelethenecus faecipullorum</name>
    <dbReference type="NCBI Taxonomy" id="2840900"/>
    <lineage>
        <taxon>Bacteria</taxon>
        <taxon>Bacillati</taxon>
        <taxon>Mycoplasmatota</taxon>
        <taxon>Mollicutes</taxon>
        <taxon>Candidatus Pelethenecus</taxon>
    </lineage>
</organism>
<dbReference type="EMBL" id="DVLF01000025">
    <property type="protein sequence ID" value="HIT49526.1"/>
    <property type="molecule type" value="Genomic_DNA"/>
</dbReference>
<evidence type="ECO:0000313" key="2">
    <source>
        <dbReference type="Proteomes" id="UP000886758"/>
    </source>
</evidence>
<name>A0A9D1GRQ1_9MOLU</name>
<reference evidence="1" key="2">
    <citation type="journal article" date="2021" name="PeerJ">
        <title>Extensive microbial diversity within the chicken gut microbiome revealed by metagenomics and culture.</title>
        <authorList>
            <person name="Gilroy R."/>
            <person name="Ravi A."/>
            <person name="Getino M."/>
            <person name="Pursley I."/>
            <person name="Horton D.L."/>
            <person name="Alikhan N.F."/>
            <person name="Baker D."/>
            <person name="Gharbi K."/>
            <person name="Hall N."/>
            <person name="Watson M."/>
            <person name="Adriaenssens E.M."/>
            <person name="Foster-Nyarko E."/>
            <person name="Jarju S."/>
            <person name="Secka A."/>
            <person name="Antonio M."/>
            <person name="Oren A."/>
            <person name="Chaudhuri R.R."/>
            <person name="La Ragione R."/>
            <person name="Hildebrand F."/>
            <person name="Pallen M.J."/>
        </authorList>
    </citation>
    <scope>NUCLEOTIDE SEQUENCE</scope>
    <source>
        <strain evidence="1">ChiW17-6978</strain>
    </source>
</reference>
<dbReference type="Proteomes" id="UP000886758">
    <property type="component" value="Unassembled WGS sequence"/>
</dbReference>
<reference evidence="1" key="1">
    <citation type="submission" date="2020-10" db="EMBL/GenBank/DDBJ databases">
        <authorList>
            <person name="Gilroy R."/>
        </authorList>
    </citation>
    <scope>NUCLEOTIDE SEQUENCE</scope>
    <source>
        <strain evidence="1">ChiW17-6978</strain>
    </source>
</reference>
<evidence type="ECO:0000313" key="1">
    <source>
        <dbReference type="EMBL" id="HIT49526.1"/>
    </source>
</evidence>
<dbReference type="AlphaFoldDB" id="A0A9D1GRQ1"/>